<sequence length="717" mass="79684">MKRFWTLKQKLLLFSIALLSIPFISVGFLKQLEDILVDNLTDNLSSFASAIAFTVSSSGQLNSSDLYSHQSKKSTQPLSTESLSTESLPKESLSTAHSSAKASEQDNSKTPYFYVSSTDQGLTIDGFIDDWLPLDGFSRQFEQKGTEFRANVASDEHYLFINIQVDDPDIVYREVVDHFSLNDQIIVSLQNSSQQSVSLTFSPVGAGRIQPFINSRSGLNVWISEAVWQESANGYQLEVKLPLLSDWQGISVDVHNVNSKTNQTERLSSTNSGFNPLIWPNKALEKTLEGLALGDGKRVWLLNAKGQVQARKGSLSTNVDLVGVNPIIHFLFAPPVSDFIDPRLRAIELTLPEVKQALNGKVGSTLESVPGAETAIALVAYPIMDKDSVVGVVVVEQTVAAIQMIQRRAMNIYVNTSLMILLVVIVTLIILASRLTRRIMRLSQQTTESVDVHGRVVSTIKADPSNDELGALSQNFSTMSRRLKEYNEYMEKLSARLTHELRTPIAVVRSSIDNILMQLEHQDMTDKQQARTTIINAQQGVDRLSQMIARMQEASRLEQSILSATSRELDLVTFVENYLKACASLYPDNELLLSVTGQPKSITSSEELMAQLLDKLLSNARDFSISKTAITVELNFQNRRLQLSVCNLGEPLPQGDPEQLFSSMVSNRREKHRSSEQSHLGLGLYIVRLIAEYHNGNYFARNLEGNQGVMIGIDVPL</sequence>
<dbReference type="CDD" id="cd06225">
    <property type="entry name" value="HAMP"/>
    <property type="match status" value="1"/>
</dbReference>
<keyword evidence="6 11" id="KW-0812">Transmembrane</keyword>
<dbReference type="InterPro" id="IPR005467">
    <property type="entry name" value="His_kinase_dom"/>
</dbReference>
<evidence type="ECO:0000256" key="8">
    <source>
        <dbReference type="ARBA" id="ARBA00022989"/>
    </source>
</evidence>
<comment type="caution">
    <text evidence="14">The sequence shown here is derived from an EMBL/GenBank/DDBJ whole genome shotgun (WGS) entry which is preliminary data.</text>
</comment>
<evidence type="ECO:0000256" key="5">
    <source>
        <dbReference type="ARBA" id="ARBA00022679"/>
    </source>
</evidence>
<evidence type="ECO:0000256" key="2">
    <source>
        <dbReference type="ARBA" id="ARBA00004370"/>
    </source>
</evidence>
<comment type="catalytic activity">
    <reaction evidence="1">
        <text>ATP + protein L-histidine = ADP + protein N-phospho-L-histidine.</text>
        <dbReference type="EC" id="2.7.13.3"/>
    </reaction>
</comment>
<protein>
    <recommendedName>
        <fullName evidence="3">histidine kinase</fullName>
        <ecNumber evidence="3">2.7.13.3</ecNumber>
    </recommendedName>
</protein>
<evidence type="ECO:0000256" key="9">
    <source>
        <dbReference type="ARBA" id="ARBA00023012"/>
    </source>
</evidence>
<keyword evidence="7 14" id="KW-0418">Kinase</keyword>
<reference evidence="14 15" key="1">
    <citation type="submission" date="2018-05" db="EMBL/GenBank/DDBJ databases">
        <title>Genomic Encyclopedia of Type Strains, Phase IV (KMG-IV): sequencing the most valuable type-strain genomes for metagenomic binning, comparative biology and taxonomic classification.</title>
        <authorList>
            <person name="Goeker M."/>
        </authorList>
    </citation>
    <scope>NUCLEOTIDE SEQUENCE [LARGE SCALE GENOMIC DNA]</scope>
    <source>
        <strain evidence="14 15">DSM 25350</strain>
    </source>
</reference>
<dbReference type="Gene3D" id="3.30.565.10">
    <property type="entry name" value="Histidine kinase-like ATPase, C-terminal domain"/>
    <property type="match status" value="1"/>
</dbReference>
<proteinExistence type="predicted"/>
<dbReference type="SUPFAM" id="SSF47384">
    <property type="entry name" value="Homodimeric domain of signal transducing histidine kinase"/>
    <property type="match status" value="1"/>
</dbReference>
<dbReference type="Pfam" id="PF02518">
    <property type="entry name" value="HATPase_c"/>
    <property type="match status" value="1"/>
</dbReference>
<dbReference type="SUPFAM" id="SSF49344">
    <property type="entry name" value="CBD9-like"/>
    <property type="match status" value="1"/>
</dbReference>
<name>A0A316FT10_9GAMM</name>
<evidence type="ECO:0000256" key="6">
    <source>
        <dbReference type="ARBA" id="ARBA00022692"/>
    </source>
</evidence>
<dbReference type="SMART" id="SM00387">
    <property type="entry name" value="HATPase_c"/>
    <property type="match status" value="1"/>
</dbReference>
<feature type="domain" description="HAMP" evidence="13">
    <location>
        <begin position="433"/>
        <end position="488"/>
    </location>
</feature>
<gene>
    <name evidence="14" type="ORF">C8D97_106134</name>
</gene>
<evidence type="ECO:0000256" key="7">
    <source>
        <dbReference type="ARBA" id="ARBA00022777"/>
    </source>
</evidence>
<evidence type="ECO:0000256" key="1">
    <source>
        <dbReference type="ARBA" id="ARBA00000085"/>
    </source>
</evidence>
<dbReference type="RefSeq" id="WP_109763508.1">
    <property type="nucleotide sequence ID" value="NZ_QGGU01000006.1"/>
</dbReference>
<evidence type="ECO:0000259" key="13">
    <source>
        <dbReference type="PROSITE" id="PS50885"/>
    </source>
</evidence>
<dbReference type="SMART" id="SM00388">
    <property type="entry name" value="HisKA"/>
    <property type="match status" value="1"/>
</dbReference>
<dbReference type="Gene3D" id="6.10.340.10">
    <property type="match status" value="1"/>
</dbReference>
<keyword evidence="15" id="KW-1185">Reference proteome</keyword>
<dbReference type="InterPro" id="IPR003594">
    <property type="entry name" value="HATPase_dom"/>
</dbReference>
<dbReference type="InterPro" id="IPR050428">
    <property type="entry name" value="TCS_sensor_his_kinase"/>
</dbReference>
<dbReference type="Proteomes" id="UP000245790">
    <property type="component" value="Unassembled WGS sequence"/>
</dbReference>
<dbReference type="AlphaFoldDB" id="A0A316FT10"/>
<evidence type="ECO:0000256" key="11">
    <source>
        <dbReference type="SAM" id="Phobius"/>
    </source>
</evidence>
<dbReference type="PANTHER" id="PTHR45436:SF5">
    <property type="entry name" value="SENSOR HISTIDINE KINASE TRCS"/>
    <property type="match status" value="1"/>
</dbReference>
<comment type="subcellular location">
    <subcellularLocation>
        <location evidence="2">Membrane</location>
    </subcellularLocation>
</comment>
<accession>A0A316FT10</accession>
<dbReference type="Gene3D" id="1.10.287.130">
    <property type="match status" value="1"/>
</dbReference>
<dbReference type="InterPro" id="IPR003661">
    <property type="entry name" value="HisK_dim/P_dom"/>
</dbReference>
<dbReference type="Pfam" id="PF00512">
    <property type="entry name" value="HisKA"/>
    <property type="match status" value="1"/>
</dbReference>
<dbReference type="GO" id="GO:0016020">
    <property type="term" value="C:membrane"/>
    <property type="evidence" value="ECO:0007669"/>
    <property type="project" value="UniProtKB-SubCell"/>
</dbReference>
<keyword evidence="9" id="KW-0902">Two-component regulatory system</keyword>
<evidence type="ECO:0000313" key="15">
    <source>
        <dbReference type="Proteomes" id="UP000245790"/>
    </source>
</evidence>
<evidence type="ECO:0000259" key="12">
    <source>
        <dbReference type="PROSITE" id="PS50109"/>
    </source>
</evidence>
<dbReference type="EC" id="2.7.13.3" evidence="3"/>
<organism evidence="14 15">
    <name type="scientific">Pleionea mediterranea</name>
    <dbReference type="NCBI Taxonomy" id="523701"/>
    <lineage>
        <taxon>Bacteria</taxon>
        <taxon>Pseudomonadati</taxon>
        <taxon>Pseudomonadota</taxon>
        <taxon>Gammaproteobacteria</taxon>
        <taxon>Oceanospirillales</taxon>
        <taxon>Pleioneaceae</taxon>
        <taxon>Pleionea</taxon>
    </lineage>
</organism>
<dbReference type="Gene3D" id="2.60.40.1190">
    <property type="match status" value="1"/>
</dbReference>
<keyword evidence="8 11" id="KW-1133">Transmembrane helix</keyword>
<keyword evidence="4" id="KW-0597">Phosphoprotein</keyword>
<evidence type="ECO:0000256" key="3">
    <source>
        <dbReference type="ARBA" id="ARBA00012438"/>
    </source>
</evidence>
<feature type="domain" description="Histidine kinase" evidence="12">
    <location>
        <begin position="496"/>
        <end position="717"/>
    </location>
</feature>
<dbReference type="InterPro" id="IPR003660">
    <property type="entry name" value="HAMP_dom"/>
</dbReference>
<feature type="transmembrane region" description="Helical" evidence="11">
    <location>
        <begin position="412"/>
        <end position="432"/>
    </location>
</feature>
<evidence type="ECO:0000256" key="10">
    <source>
        <dbReference type="SAM" id="MobiDB-lite"/>
    </source>
</evidence>
<feature type="compositionally biased region" description="Low complexity" evidence="10">
    <location>
        <begin position="74"/>
        <end position="95"/>
    </location>
</feature>
<dbReference type="PROSITE" id="PS50885">
    <property type="entry name" value="HAMP"/>
    <property type="match status" value="1"/>
</dbReference>
<dbReference type="InterPro" id="IPR036097">
    <property type="entry name" value="HisK_dim/P_sf"/>
</dbReference>
<dbReference type="GO" id="GO:0000155">
    <property type="term" value="F:phosphorelay sensor kinase activity"/>
    <property type="evidence" value="ECO:0007669"/>
    <property type="project" value="InterPro"/>
</dbReference>
<evidence type="ECO:0000313" key="14">
    <source>
        <dbReference type="EMBL" id="PWK50846.1"/>
    </source>
</evidence>
<evidence type="ECO:0000256" key="4">
    <source>
        <dbReference type="ARBA" id="ARBA00022553"/>
    </source>
</evidence>
<dbReference type="SUPFAM" id="SSF55874">
    <property type="entry name" value="ATPase domain of HSP90 chaperone/DNA topoisomerase II/histidine kinase"/>
    <property type="match status" value="1"/>
</dbReference>
<keyword evidence="11" id="KW-0472">Membrane</keyword>
<feature type="region of interest" description="Disordered" evidence="10">
    <location>
        <begin position="73"/>
        <end position="104"/>
    </location>
</feature>
<dbReference type="CDD" id="cd00082">
    <property type="entry name" value="HisKA"/>
    <property type="match status" value="1"/>
</dbReference>
<dbReference type="PROSITE" id="PS50109">
    <property type="entry name" value="HIS_KIN"/>
    <property type="match status" value="1"/>
</dbReference>
<dbReference type="InterPro" id="IPR036890">
    <property type="entry name" value="HATPase_C_sf"/>
</dbReference>
<dbReference type="EMBL" id="QGGU01000006">
    <property type="protein sequence ID" value="PWK50846.1"/>
    <property type="molecule type" value="Genomic_DNA"/>
</dbReference>
<dbReference type="PANTHER" id="PTHR45436">
    <property type="entry name" value="SENSOR HISTIDINE KINASE YKOH"/>
    <property type="match status" value="1"/>
</dbReference>
<keyword evidence="5" id="KW-0808">Transferase</keyword>